<reference evidence="8" key="1">
    <citation type="journal article" date="2023" name="Insect Mol. Biol.">
        <title>Genome sequencing provides insights into the evolution of gene families encoding plant cell wall-degrading enzymes in longhorned beetles.</title>
        <authorList>
            <person name="Shin N.R."/>
            <person name="Okamura Y."/>
            <person name="Kirsch R."/>
            <person name="Pauchet Y."/>
        </authorList>
    </citation>
    <scope>NUCLEOTIDE SEQUENCE</scope>
    <source>
        <strain evidence="8">AMC_N1</strain>
    </source>
</reference>
<evidence type="ECO:0000313" key="9">
    <source>
        <dbReference type="Proteomes" id="UP001162162"/>
    </source>
</evidence>
<feature type="domain" description="C3H1-type" evidence="7">
    <location>
        <begin position="261"/>
        <end position="288"/>
    </location>
</feature>
<keyword evidence="3 6" id="KW-0863">Zinc-finger</keyword>
<dbReference type="FunFam" id="4.10.1000.10:FF:000008">
    <property type="entry name" value="zinc finger CCCH domain-containing protein 3"/>
    <property type="match status" value="1"/>
</dbReference>
<dbReference type="Pfam" id="PF00642">
    <property type="entry name" value="zf-CCCH"/>
    <property type="match status" value="1"/>
</dbReference>
<dbReference type="PANTHER" id="PTHR46156:SF1">
    <property type="entry name" value="ZINC FINGER CCCH DOMAIN-CONTAINING PROTEIN 3"/>
    <property type="match status" value="1"/>
</dbReference>
<feature type="domain" description="C3H1-type" evidence="7">
    <location>
        <begin position="234"/>
        <end position="260"/>
    </location>
</feature>
<evidence type="ECO:0000256" key="1">
    <source>
        <dbReference type="ARBA" id="ARBA00022723"/>
    </source>
</evidence>
<evidence type="ECO:0000256" key="5">
    <source>
        <dbReference type="ARBA" id="ARBA00071600"/>
    </source>
</evidence>
<dbReference type="Proteomes" id="UP001162162">
    <property type="component" value="Unassembled WGS sequence"/>
</dbReference>
<dbReference type="Gene3D" id="4.10.1000.10">
    <property type="entry name" value="Zinc finger, CCCH-type"/>
    <property type="match status" value="2"/>
</dbReference>
<dbReference type="SMART" id="SM00356">
    <property type="entry name" value="ZnF_C3H1"/>
    <property type="match status" value="4"/>
</dbReference>
<keyword evidence="9" id="KW-1185">Reference proteome</keyword>
<sequence>MVPIPSVNDKNVSSQISGIIVIYFCIRVLAYKTYNYRLPQNYMDNKSAENRRASIRSKYKIVKSPGVQRGYLTKKVNKFKVDNRSIKPIISLPKNKRYVYINRFLSVSDIAKNSLLKSNTKLIKSGLVNIRGIFYKKSPNCLRRTSSPCKSENLKKNEKKYLQVSKKSRREYRQENYGNVIFHALTIGNTADAKGKDNGKCYRKHDPDQIALCTKFLQGACIDEKCLLSHNVSPEKMPICKFYLEGSCSRDSCPYIHVRLNPKADICKDFLEGFCKKASECDKRHQFLCPDYEKSGNCLKQRCPYPHGKMVRKYSVFNKNKFAKKCSDCQKVKDDDVTEIGDLIGNELSDSNFENVNTKICEVHIRNRYYLDQNIADKDFCKDVCHSECKNSDDTVDCDQEGGWRSRPKLGKTTLLYSFRRNIVNISWQL</sequence>
<organism evidence="8 9">
    <name type="scientific">Aromia moschata</name>
    <dbReference type="NCBI Taxonomy" id="1265417"/>
    <lineage>
        <taxon>Eukaryota</taxon>
        <taxon>Metazoa</taxon>
        <taxon>Ecdysozoa</taxon>
        <taxon>Arthropoda</taxon>
        <taxon>Hexapoda</taxon>
        <taxon>Insecta</taxon>
        <taxon>Pterygota</taxon>
        <taxon>Neoptera</taxon>
        <taxon>Endopterygota</taxon>
        <taxon>Coleoptera</taxon>
        <taxon>Polyphaga</taxon>
        <taxon>Cucujiformia</taxon>
        <taxon>Chrysomeloidea</taxon>
        <taxon>Cerambycidae</taxon>
        <taxon>Cerambycinae</taxon>
        <taxon>Callichromatini</taxon>
        <taxon>Aromia</taxon>
    </lineage>
</organism>
<dbReference type="PROSITE" id="PS50103">
    <property type="entry name" value="ZF_C3H1"/>
    <property type="match status" value="2"/>
</dbReference>
<dbReference type="GO" id="GO:0005634">
    <property type="term" value="C:nucleus"/>
    <property type="evidence" value="ECO:0007669"/>
    <property type="project" value="TreeGrafter"/>
</dbReference>
<evidence type="ECO:0000313" key="8">
    <source>
        <dbReference type="EMBL" id="KAJ8932594.1"/>
    </source>
</evidence>
<dbReference type="EMBL" id="JAPWTK010001414">
    <property type="protein sequence ID" value="KAJ8932594.1"/>
    <property type="molecule type" value="Genomic_DNA"/>
</dbReference>
<evidence type="ECO:0000256" key="6">
    <source>
        <dbReference type="PROSITE-ProRule" id="PRU00723"/>
    </source>
</evidence>
<feature type="zinc finger region" description="C3H1-type" evidence="6">
    <location>
        <begin position="234"/>
        <end position="260"/>
    </location>
</feature>
<keyword evidence="2" id="KW-0677">Repeat</keyword>
<dbReference type="GO" id="GO:0008270">
    <property type="term" value="F:zinc ion binding"/>
    <property type="evidence" value="ECO:0007669"/>
    <property type="project" value="UniProtKB-KW"/>
</dbReference>
<keyword evidence="4 6" id="KW-0862">Zinc</keyword>
<accession>A0AAV8X1J6</accession>
<name>A0AAV8X1J6_9CUCU</name>
<comment type="caution">
    <text evidence="8">The sequence shown here is derived from an EMBL/GenBank/DDBJ whole genome shotgun (WGS) entry which is preliminary data.</text>
</comment>
<feature type="zinc finger region" description="C3H1-type" evidence="6">
    <location>
        <begin position="261"/>
        <end position="288"/>
    </location>
</feature>
<evidence type="ECO:0000256" key="4">
    <source>
        <dbReference type="ARBA" id="ARBA00022833"/>
    </source>
</evidence>
<proteinExistence type="predicted"/>
<dbReference type="AlphaFoldDB" id="A0AAV8X1J6"/>
<keyword evidence="1 6" id="KW-0479">Metal-binding</keyword>
<evidence type="ECO:0000256" key="3">
    <source>
        <dbReference type="ARBA" id="ARBA00022771"/>
    </source>
</evidence>
<dbReference type="PANTHER" id="PTHR46156">
    <property type="entry name" value="CCCH ZINGC FINGER"/>
    <property type="match status" value="1"/>
</dbReference>
<evidence type="ECO:0000259" key="7">
    <source>
        <dbReference type="PROSITE" id="PS50103"/>
    </source>
</evidence>
<protein>
    <recommendedName>
        <fullName evidence="5">Zinc finger CCCH domain-containing protein 3</fullName>
    </recommendedName>
</protein>
<gene>
    <name evidence="8" type="ORF">NQ318_023376</name>
</gene>
<dbReference type="InterPro" id="IPR000571">
    <property type="entry name" value="Znf_CCCH"/>
</dbReference>
<evidence type="ECO:0000256" key="2">
    <source>
        <dbReference type="ARBA" id="ARBA00022737"/>
    </source>
</evidence>